<organism evidence="1 2">
    <name type="scientific">Lysinibacillus sphaericus</name>
    <name type="common">Bacillus sphaericus</name>
    <dbReference type="NCBI Taxonomy" id="1421"/>
    <lineage>
        <taxon>Bacteria</taxon>
        <taxon>Bacillati</taxon>
        <taxon>Bacillota</taxon>
        <taxon>Bacilli</taxon>
        <taxon>Bacillales</taxon>
        <taxon>Bacillaceae</taxon>
        <taxon>Lysinibacillus</taxon>
    </lineage>
</organism>
<proteinExistence type="predicted"/>
<evidence type="ECO:0008006" key="3">
    <source>
        <dbReference type="Google" id="ProtNLM"/>
    </source>
</evidence>
<accession>A0A2S5D4N8</accession>
<dbReference type="AlphaFoldDB" id="A0A2S5D4N8"/>
<keyword evidence="2" id="KW-1185">Reference proteome</keyword>
<evidence type="ECO:0000313" key="2">
    <source>
        <dbReference type="Proteomes" id="UP000237319"/>
    </source>
</evidence>
<dbReference type="EMBL" id="PGLV01000001">
    <property type="protein sequence ID" value="POZ58013.1"/>
    <property type="molecule type" value="Genomic_DNA"/>
</dbReference>
<evidence type="ECO:0000313" key="1">
    <source>
        <dbReference type="EMBL" id="POZ58013.1"/>
    </source>
</evidence>
<gene>
    <name evidence="1" type="ORF">LYSIN_02797</name>
</gene>
<protein>
    <recommendedName>
        <fullName evidence="3">DUF2197 domain-containing protein</fullName>
    </recommendedName>
</protein>
<dbReference type="Proteomes" id="UP000237319">
    <property type="component" value="Unassembled WGS sequence"/>
</dbReference>
<reference evidence="1 2" key="1">
    <citation type="submission" date="2017-11" db="EMBL/GenBank/DDBJ databases">
        <title>Genome sequence of Lysinibacillus sphaericus, a lignin-degrading bacteria isolated from municipal solid waste soil.</title>
        <authorList>
            <person name="Persinoti G.F."/>
            <person name="Paixao D.A."/>
            <person name="Bugg T.D."/>
            <person name="Squina F.M."/>
        </authorList>
    </citation>
    <scope>NUCLEOTIDE SEQUENCE [LARGE SCALE GENOMIC DNA]</scope>
    <source>
        <strain evidence="1 2">A1</strain>
    </source>
</reference>
<sequence length="57" mass="6897">MIYYETTCICCKKLFKLLEGTRKYQLYKVNRNRRLTCEHCDQKIHTEARKSLLGKLN</sequence>
<name>A0A2S5D4N8_LYSSH</name>
<comment type="caution">
    <text evidence="1">The sequence shown here is derived from an EMBL/GenBank/DDBJ whole genome shotgun (WGS) entry which is preliminary data.</text>
</comment>